<dbReference type="EMBL" id="JABXWT010000011">
    <property type="protein sequence ID" value="NVO57428.1"/>
    <property type="molecule type" value="Genomic_DNA"/>
</dbReference>
<reference evidence="2 3" key="1">
    <citation type="submission" date="2020-06" db="EMBL/GenBank/DDBJ databases">
        <authorList>
            <person name="Cao W.R."/>
        </authorList>
    </citation>
    <scope>NUCLEOTIDE SEQUENCE [LARGE SCALE GENOMIC DNA]</scope>
    <source>
        <strain evidence="2 3">B1Z28</strain>
    </source>
</reference>
<dbReference type="InterPro" id="IPR005079">
    <property type="entry name" value="Peptidase_C45_hydrolase"/>
</dbReference>
<keyword evidence="3" id="KW-1185">Reference proteome</keyword>
<organism evidence="2 3">
    <name type="scientific">Ruegeria haliotis</name>
    <dbReference type="NCBI Taxonomy" id="2747601"/>
    <lineage>
        <taxon>Bacteria</taxon>
        <taxon>Pseudomonadati</taxon>
        <taxon>Pseudomonadota</taxon>
        <taxon>Alphaproteobacteria</taxon>
        <taxon>Rhodobacterales</taxon>
        <taxon>Roseobacteraceae</taxon>
        <taxon>Ruegeria</taxon>
    </lineage>
</organism>
<evidence type="ECO:0000313" key="3">
    <source>
        <dbReference type="Proteomes" id="UP000630805"/>
    </source>
</evidence>
<dbReference type="NCBIfam" id="NF040521">
    <property type="entry name" value="C45_proenzyme"/>
    <property type="match status" value="1"/>
</dbReference>
<dbReference type="InterPro" id="IPR029055">
    <property type="entry name" value="Ntn_hydrolases_N"/>
</dbReference>
<comment type="caution">
    <text evidence="2">The sequence shown here is derived from an EMBL/GenBank/DDBJ whole genome shotgun (WGS) entry which is preliminary data.</text>
</comment>
<dbReference type="SUPFAM" id="SSF56235">
    <property type="entry name" value="N-terminal nucleophile aminohydrolases (Ntn hydrolases)"/>
    <property type="match status" value="1"/>
</dbReference>
<sequence length="347" mass="38826">MTVVAEQMHDNPTAGFVMNRELLLLSEDRPQDGWAQICRNFWPGWKKWYLSKGKMAATGKEAKHAVRRYMPELERMIDRLCEVAPDDEHLHDFLTFWCPPRYLANCSQVASSDAHGPFLIRNYDLDPTLNELTLLRSAWRGKKVIGMVDGLSGLSDGINEHGLAVSLSFGGRLAVGRGFGVPLIIRYVLEVCTDIQDAIEVLRYLPCHMSYNVTLTDRSGKIVTAFIAPDRPPMFRSQNWATNHQLGVELSGHGRFSATLERADILQHTMSAGPADAETLKHIFLSKPVFATRYGDGFGTVFTSLYRPETCSVDLLFSNGSAGHWTVDDTLNSIISLQFDDHGSHIQ</sequence>
<proteinExistence type="predicted"/>
<dbReference type="RefSeq" id="WP_176866498.1">
    <property type="nucleotide sequence ID" value="NZ_JABXWT010000011.1"/>
</dbReference>
<evidence type="ECO:0000259" key="1">
    <source>
        <dbReference type="Pfam" id="PF03417"/>
    </source>
</evidence>
<feature type="domain" description="Peptidase C45 hydrolase" evidence="1">
    <location>
        <begin position="116"/>
        <end position="319"/>
    </location>
</feature>
<dbReference type="Proteomes" id="UP000630805">
    <property type="component" value="Unassembled WGS sequence"/>
</dbReference>
<evidence type="ECO:0000313" key="2">
    <source>
        <dbReference type="EMBL" id="NVO57428.1"/>
    </source>
</evidence>
<dbReference type="InterPro" id="IPR047794">
    <property type="entry name" value="C45_proenzyme-like"/>
</dbReference>
<gene>
    <name evidence="2" type="ORF">HW561_16655</name>
</gene>
<dbReference type="Pfam" id="PF03417">
    <property type="entry name" value="AAT"/>
    <property type="match status" value="1"/>
</dbReference>
<name>A0ABX2PTD0_9RHOB</name>
<protein>
    <recommendedName>
        <fullName evidence="1">Peptidase C45 hydrolase domain-containing protein</fullName>
    </recommendedName>
</protein>
<dbReference type="Gene3D" id="3.60.60.10">
    <property type="entry name" value="Penicillin V Acylase, Chain A"/>
    <property type="match status" value="1"/>
</dbReference>
<accession>A0ABX2PTD0</accession>